<evidence type="ECO:0000256" key="5">
    <source>
        <dbReference type="ARBA" id="ARBA00022989"/>
    </source>
</evidence>
<organism evidence="13 14">
    <name type="scientific">Ladona fulva</name>
    <name type="common">Scarce chaser dragonfly</name>
    <name type="synonym">Libellula fulva</name>
    <dbReference type="NCBI Taxonomy" id="123851"/>
    <lineage>
        <taxon>Eukaryota</taxon>
        <taxon>Metazoa</taxon>
        <taxon>Ecdysozoa</taxon>
        <taxon>Arthropoda</taxon>
        <taxon>Hexapoda</taxon>
        <taxon>Insecta</taxon>
        <taxon>Pterygota</taxon>
        <taxon>Palaeoptera</taxon>
        <taxon>Odonata</taxon>
        <taxon>Epiprocta</taxon>
        <taxon>Anisoptera</taxon>
        <taxon>Libelluloidea</taxon>
        <taxon>Libellulidae</taxon>
        <taxon>Ladona</taxon>
    </lineage>
</organism>
<dbReference type="PANTHER" id="PTHR46925">
    <property type="entry name" value="G-PROTEIN COUPLED RECEPTOR TKR-1-RELATED"/>
    <property type="match status" value="1"/>
</dbReference>
<keyword evidence="6" id="KW-0297">G-protein coupled receptor</keyword>
<dbReference type="GO" id="GO:0004995">
    <property type="term" value="F:tachykinin receptor activity"/>
    <property type="evidence" value="ECO:0007669"/>
    <property type="project" value="InterPro"/>
</dbReference>
<keyword evidence="5 11" id="KW-1133">Transmembrane helix</keyword>
<dbReference type="Proteomes" id="UP000792457">
    <property type="component" value="Unassembled WGS sequence"/>
</dbReference>
<evidence type="ECO:0000256" key="7">
    <source>
        <dbReference type="ARBA" id="ARBA00023136"/>
    </source>
</evidence>
<protein>
    <recommendedName>
        <fullName evidence="12">G-protein coupled receptors family 1 profile domain-containing protein</fullName>
    </recommendedName>
</protein>
<dbReference type="PRINTS" id="PR00244">
    <property type="entry name" value="NEUROKININR"/>
</dbReference>
<dbReference type="Pfam" id="PF00001">
    <property type="entry name" value="7tm_1"/>
    <property type="match status" value="1"/>
</dbReference>
<accession>A0A8K0K9K3</accession>
<dbReference type="PANTHER" id="PTHR46925:SF2">
    <property type="entry name" value="G-PROTEIN COUPLED RECEPTOR TKR-1-RELATED"/>
    <property type="match status" value="1"/>
</dbReference>
<keyword evidence="14" id="KW-1185">Reference proteome</keyword>
<dbReference type="OrthoDB" id="5981855at2759"/>
<evidence type="ECO:0000256" key="9">
    <source>
        <dbReference type="ARBA" id="ARBA00023224"/>
    </source>
</evidence>
<reference evidence="13" key="2">
    <citation type="submission" date="2017-10" db="EMBL/GenBank/DDBJ databases">
        <title>Ladona fulva Genome sequencing and assembly.</title>
        <authorList>
            <person name="Murali S."/>
            <person name="Richards S."/>
            <person name="Bandaranaike D."/>
            <person name="Bellair M."/>
            <person name="Blankenburg K."/>
            <person name="Chao H."/>
            <person name="Dinh H."/>
            <person name="Doddapaneni H."/>
            <person name="Dugan-Rocha S."/>
            <person name="Elkadiri S."/>
            <person name="Gnanaolivu R."/>
            <person name="Hernandez B."/>
            <person name="Skinner E."/>
            <person name="Javaid M."/>
            <person name="Lee S."/>
            <person name="Li M."/>
            <person name="Ming W."/>
            <person name="Munidasa M."/>
            <person name="Muniz J."/>
            <person name="Nguyen L."/>
            <person name="Hughes D."/>
            <person name="Osuji N."/>
            <person name="Pu L.-L."/>
            <person name="Puazo M."/>
            <person name="Qu C."/>
            <person name="Quiroz J."/>
            <person name="Raj R."/>
            <person name="Weissenberger G."/>
            <person name="Xin Y."/>
            <person name="Zou X."/>
            <person name="Han Y."/>
            <person name="Worley K."/>
            <person name="Muzny D."/>
            <person name="Gibbs R."/>
        </authorList>
    </citation>
    <scope>NUCLEOTIDE SEQUENCE</scope>
    <source>
        <strain evidence="13">Sampled in the wild</strain>
    </source>
</reference>
<gene>
    <name evidence="13" type="ORF">J437_LFUL010575</name>
</gene>
<dbReference type="InterPro" id="IPR001681">
    <property type="entry name" value="Neurokn_rcpt"/>
</dbReference>
<keyword evidence="3" id="KW-1003">Cell membrane</keyword>
<dbReference type="SUPFAM" id="SSF81321">
    <property type="entry name" value="Family A G protein-coupled receptor-like"/>
    <property type="match status" value="1"/>
</dbReference>
<dbReference type="InterPro" id="IPR017452">
    <property type="entry name" value="GPCR_Rhodpsn_7TM"/>
</dbReference>
<keyword evidence="9" id="KW-0807">Transducer</keyword>
<dbReference type="InterPro" id="IPR000276">
    <property type="entry name" value="GPCR_Rhodpsn"/>
</dbReference>
<evidence type="ECO:0000259" key="12">
    <source>
        <dbReference type="PROSITE" id="PS50262"/>
    </source>
</evidence>
<comment type="similarity">
    <text evidence="2">Belongs to the G-protein coupled receptor 1 family.</text>
</comment>
<sequence>MHRHRNLGRGFRVINADAPVLHHVRAELPQRRDQGDLLFRMAGRYNVIFMVLTYFLPICSMSYTYVRVGIELWGSQSIGECTQRQLENIKSKRRVVKMMIVVVSIFAICWLPFHIYFIVTSVYPEINTSSYIQEVYLGIYWLAMSNSMYNPIIYCWMNSRFRRGFKQFFSCCPCVSVGREMLSRREVVTSRYSCSGSPETQCRIIRNGSVHIPVQRAAGEPSTSRHRNLLYSADSRTCHSSSMSVTSFRHTNKWRNGGGGMDPGGTHRSSNGRGERGTAMSVTS</sequence>
<comment type="caution">
    <text evidence="13">The sequence shown here is derived from an EMBL/GenBank/DDBJ whole genome shotgun (WGS) entry which is preliminary data.</text>
</comment>
<evidence type="ECO:0000256" key="11">
    <source>
        <dbReference type="SAM" id="Phobius"/>
    </source>
</evidence>
<proteinExistence type="inferred from homology"/>
<evidence type="ECO:0000256" key="4">
    <source>
        <dbReference type="ARBA" id="ARBA00022692"/>
    </source>
</evidence>
<keyword evidence="8" id="KW-0675">Receptor</keyword>
<keyword evidence="7 11" id="KW-0472">Membrane</keyword>
<dbReference type="PROSITE" id="PS50262">
    <property type="entry name" value="G_PROTEIN_RECEP_F1_2"/>
    <property type="match status" value="1"/>
</dbReference>
<keyword evidence="4 11" id="KW-0812">Transmembrane</keyword>
<dbReference type="AlphaFoldDB" id="A0A8K0K9K3"/>
<evidence type="ECO:0000256" key="3">
    <source>
        <dbReference type="ARBA" id="ARBA00022475"/>
    </source>
</evidence>
<comment type="subcellular location">
    <subcellularLocation>
        <location evidence="1">Cell membrane</location>
        <topology evidence="1">Multi-pass membrane protein</topology>
    </subcellularLocation>
</comment>
<dbReference type="GO" id="GO:0005886">
    <property type="term" value="C:plasma membrane"/>
    <property type="evidence" value="ECO:0007669"/>
    <property type="project" value="UniProtKB-SubCell"/>
</dbReference>
<name>A0A8K0K9K3_LADFU</name>
<feature type="domain" description="G-protein coupled receptors family 1 profile" evidence="12">
    <location>
        <begin position="45"/>
        <end position="154"/>
    </location>
</feature>
<feature type="region of interest" description="Disordered" evidence="10">
    <location>
        <begin position="250"/>
        <end position="284"/>
    </location>
</feature>
<feature type="transmembrane region" description="Helical" evidence="11">
    <location>
        <begin position="98"/>
        <end position="119"/>
    </location>
</feature>
<feature type="transmembrane region" description="Helical" evidence="11">
    <location>
        <begin position="139"/>
        <end position="157"/>
    </location>
</feature>
<evidence type="ECO:0000256" key="10">
    <source>
        <dbReference type="SAM" id="MobiDB-lite"/>
    </source>
</evidence>
<dbReference type="PRINTS" id="PR00237">
    <property type="entry name" value="GPCRRHODOPSN"/>
</dbReference>
<evidence type="ECO:0000313" key="14">
    <source>
        <dbReference type="Proteomes" id="UP000792457"/>
    </source>
</evidence>
<evidence type="ECO:0000256" key="6">
    <source>
        <dbReference type="ARBA" id="ARBA00023040"/>
    </source>
</evidence>
<feature type="transmembrane region" description="Helical" evidence="11">
    <location>
        <begin position="47"/>
        <end position="66"/>
    </location>
</feature>
<dbReference type="EMBL" id="KZ308480">
    <property type="protein sequence ID" value="KAG8230363.1"/>
    <property type="molecule type" value="Genomic_DNA"/>
</dbReference>
<evidence type="ECO:0000256" key="1">
    <source>
        <dbReference type="ARBA" id="ARBA00004651"/>
    </source>
</evidence>
<evidence type="ECO:0000313" key="13">
    <source>
        <dbReference type="EMBL" id="KAG8230363.1"/>
    </source>
</evidence>
<evidence type="ECO:0000256" key="2">
    <source>
        <dbReference type="ARBA" id="ARBA00010663"/>
    </source>
</evidence>
<dbReference type="Gene3D" id="1.20.1070.10">
    <property type="entry name" value="Rhodopsin 7-helix transmembrane proteins"/>
    <property type="match status" value="1"/>
</dbReference>
<reference evidence="13" key="1">
    <citation type="submission" date="2013-04" db="EMBL/GenBank/DDBJ databases">
        <authorList>
            <person name="Qu J."/>
            <person name="Murali S.C."/>
            <person name="Bandaranaike D."/>
            <person name="Bellair M."/>
            <person name="Blankenburg K."/>
            <person name="Chao H."/>
            <person name="Dinh H."/>
            <person name="Doddapaneni H."/>
            <person name="Downs B."/>
            <person name="Dugan-Rocha S."/>
            <person name="Elkadiri S."/>
            <person name="Gnanaolivu R.D."/>
            <person name="Hernandez B."/>
            <person name="Javaid M."/>
            <person name="Jayaseelan J.C."/>
            <person name="Lee S."/>
            <person name="Li M."/>
            <person name="Ming W."/>
            <person name="Munidasa M."/>
            <person name="Muniz J."/>
            <person name="Nguyen L."/>
            <person name="Ongeri F."/>
            <person name="Osuji N."/>
            <person name="Pu L.-L."/>
            <person name="Puazo M."/>
            <person name="Qu C."/>
            <person name="Quiroz J."/>
            <person name="Raj R."/>
            <person name="Weissenberger G."/>
            <person name="Xin Y."/>
            <person name="Zou X."/>
            <person name="Han Y."/>
            <person name="Richards S."/>
            <person name="Worley K."/>
            <person name="Muzny D."/>
            <person name="Gibbs R."/>
        </authorList>
    </citation>
    <scope>NUCLEOTIDE SEQUENCE</scope>
    <source>
        <strain evidence="13">Sampled in the wild</strain>
    </source>
</reference>
<evidence type="ECO:0000256" key="8">
    <source>
        <dbReference type="ARBA" id="ARBA00023170"/>
    </source>
</evidence>